<dbReference type="EMBL" id="JAQJVI010000010">
    <property type="protein sequence ID" value="MDA7022217.1"/>
    <property type="molecule type" value="Genomic_DNA"/>
</dbReference>
<dbReference type="AlphaFoldDB" id="A0A267CER9"/>
<dbReference type="GeneID" id="89542280"/>
<dbReference type="EMBL" id="CAACYJ010000035">
    <property type="protein sequence ID" value="VFB20656.1"/>
    <property type="molecule type" value="Genomic_DNA"/>
</dbReference>
<dbReference type="Proteomes" id="UP001212337">
    <property type="component" value="Unassembled WGS sequence"/>
</dbReference>
<evidence type="ECO:0000313" key="2">
    <source>
        <dbReference type="EMBL" id="VFB20656.1"/>
    </source>
</evidence>
<dbReference type="RefSeq" id="WP_095017952.1">
    <property type="nucleotide sequence ID" value="NZ_CAACYJ010000035.1"/>
</dbReference>
<reference evidence="1 4" key="2">
    <citation type="submission" date="2023-01" db="EMBL/GenBank/DDBJ databases">
        <title>Effects of deletion of Siderophore biosynthase gene in Pseudomonas fragi on quorum sensing and spoliage ability.</title>
        <authorList>
            <person name="Cui F."/>
            <person name="Wang D."/>
            <person name="Liu J."/>
            <person name="Wang Q."/>
            <person name="Li T."/>
            <person name="Li J."/>
        </authorList>
    </citation>
    <scope>NUCLEOTIDE SEQUENCE [LARGE SCALE GENOMIC DNA]</scope>
    <source>
        <strain evidence="1 4">MS-10</strain>
    </source>
</reference>
<accession>A0A267CER9</accession>
<name>A0A267CER9_PSEFR</name>
<protein>
    <recommendedName>
        <fullName evidence="5">Lipoprotein</fullName>
    </recommendedName>
</protein>
<sequence>MKLPSNSLDKRLLALGLASLLGLQGCANIDSASINPTNWSGSDWMKCGLAIAAGAAAGAAVSGANDKGAGVLIGGVAGMAACFAINAKSVQTKTAQEVEQQYKTSGKKQPAQPELVSYDTSIQPGMTIKRGQPITVVSNIVAINGATQPISEIKEEIRLFAPNEAKPLKEGSKIANTKGGSGGYENTFTITLDERAPQGIYRIETSVAVNGKPANTRINNVQLVMIDRETYQLAFLDR</sequence>
<dbReference type="Proteomes" id="UP000330809">
    <property type="component" value="Unassembled WGS sequence"/>
</dbReference>
<keyword evidence="4" id="KW-1185">Reference proteome</keyword>
<evidence type="ECO:0000313" key="3">
    <source>
        <dbReference type="Proteomes" id="UP000330809"/>
    </source>
</evidence>
<reference evidence="2 3" key="1">
    <citation type="submission" date="2019-02" db="EMBL/GenBank/DDBJ databases">
        <authorList>
            <consortium name="Pathogen Informatics"/>
        </authorList>
    </citation>
    <scope>NUCLEOTIDE SEQUENCE [LARGE SCALE GENOMIC DNA]</scope>
    <source>
        <strain evidence="2 3">3012STDY7103891</strain>
    </source>
</reference>
<organism evidence="2 3">
    <name type="scientific">Pseudomonas fragi</name>
    <dbReference type="NCBI Taxonomy" id="296"/>
    <lineage>
        <taxon>Bacteria</taxon>
        <taxon>Pseudomonadati</taxon>
        <taxon>Pseudomonadota</taxon>
        <taxon>Gammaproteobacteria</taxon>
        <taxon>Pseudomonadales</taxon>
        <taxon>Pseudomonadaceae</taxon>
        <taxon>Pseudomonas</taxon>
    </lineage>
</organism>
<dbReference type="PROSITE" id="PS51257">
    <property type="entry name" value="PROKAR_LIPOPROTEIN"/>
    <property type="match status" value="1"/>
</dbReference>
<evidence type="ECO:0000313" key="1">
    <source>
        <dbReference type="EMBL" id="MDA7022217.1"/>
    </source>
</evidence>
<evidence type="ECO:0008006" key="5">
    <source>
        <dbReference type="Google" id="ProtNLM"/>
    </source>
</evidence>
<evidence type="ECO:0000313" key="4">
    <source>
        <dbReference type="Proteomes" id="UP001212337"/>
    </source>
</evidence>
<gene>
    <name evidence="2" type="ORF">NCTC10754_03275</name>
    <name evidence="1" type="ORF">PI499_10015</name>
</gene>
<proteinExistence type="predicted"/>